<feature type="transmembrane region" description="Helical" evidence="2">
    <location>
        <begin position="204"/>
        <end position="225"/>
    </location>
</feature>
<dbReference type="AlphaFoldDB" id="A0A518D8N8"/>
<evidence type="ECO:0000313" key="4">
    <source>
        <dbReference type="Proteomes" id="UP000317429"/>
    </source>
</evidence>
<accession>A0A518D8N8</accession>
<dbReference type="Proteomes" id="UP000317429">
    <property type="component" value="Chromosome"/>
</dbReference>
<keyword evidence="2" id="KW-0472">Membrane</keyword>
<feature type="transmembrane region" description="Helical" evidence="2">
    <location>
        <begin position="237"/>
        <end position="258"/>
    </location>
</feature>
<organism evidence="3 4">
    <name type="scientific">Pirellulimonas nuda</name>
    <dbReference type="NCBI Taxonomy" id="2528009"/>
    <lineage>
        <taxon>Bacteria</taxon>
        <taxon>Pseudomonadati</taxon>
        <taxon>Planctomycetota</taxon>
        <taxon>Planctomycetia</taxon>
        <taxon>Pirellulales</taxon>
        <taxon>Lacipirellulaceae</taxon>
        <taxon>Pirellulimonas</taxon>
    </lineage>
</organism>
<dbReference type="OrthoDB" id="257805at2"/>
<feature type="transmembrane region" description="Helical" evidence="2">
    <location>
        <begin position="106"/>
        <end position="124"/>
    </location>
</feature>
<sequence>MRSMLFVVVSFALTVLCWGLYGPVLHEGQHLMSTDGGFARWRPFVCVGLAYFLIGVLAPMAWLIMRGEKGAWTMTGIVQSLFAGALGAVGALGIILAFTFGGKPFVVMPLVFGGAPVVNSFLTIVMAKKLKEVGPLFLAGLAMVLLGAVTVLLSAPKAAAKPAPEPAPVAVAADDAATGGAGEGETAQAPPAKSDGALSAATRFGLQLASIATVIVCWGAYGPVLHRGQAGMQGSRLRPLVCVGLAYFAIAVVVPQMILTATPEASTYNFFGTAWSLAAGAAGALGALGIILAFNFGGKPVFVMPLVFGGAPIVNTLAEGLAKGAFAGASSLGMSVYMAGLMLAIAGAAMVLVFAPKGAPPKKPADKSAETKVPATAPA</sequence>
<dbReference type="KEGG" id="pnd:Pla175_12000"/>
<evidence type="ECO:0000256" key="1">
    <source>
        <dbReference type="SAM" id="MobiDB-lite"/>
    </source>
</evidence>
<name>A0A518D8N8_9BACT</name>
<dbReference type="RefSeq" id="WP_145282092.1">
    <property type="nucleotide sequence ID" value="NZ_CP036291.1"/>
</dbReference>
<keyword evidence="4" id="KW-1185">Reference proteome</keyword>
<feature type="transmembrane region" description="Helical" evidence="2">
    <location>
        <begin position="301"/>
        <end position="322"/>
    </location>
</feature>
<protein>
    <recommendedName>
        <fullName evidence="5">EamA-like transporter family protein</fullName>
    </recommendedName>
</protein>
<proteinExistence type="predicted"/>
<feature type="region of interest" description="Disordered" evidence="1">
    <location>
        <begin position="359"/>
        <end position="379"/>
    </location>
</feature>
<evidence type="ECO:0000313" key="3">
    <source>
        <dbReference type="EMBL" id="QDU87833.1"/>
    </source>
</evidence>
<feature type="transmembrane region" description="Helical" evidence="2">
    <location>
        <begin position="136"/>
        <end position="155"/>
    </location>
</feature>
<reference evidence="3 4" key="1">
    <citation type="submission" date="2019-02" db="EMBL/GenBank/DDBJ databases">
        <title>Deep-cultivation of Planctomycetes and their phenomic and genomic characterization uncovers novel biology.</title>
        <authorList>
            <person name="Wiegand S."/>
            <person name="Jogler M."/>
            <person name="Boedeker C."/>
            <person name="Pinto D."/>
            <person name="Vollmers J."/>
            <person name="Rivas-Marin E."/>
            <person name="Kohn T."/>
            <person name="Peeters S.H."/>
            <person name="Heuer A."/>
            <person name="Rast P."/>
            <person name="Oberbeckmann S."/>
            <person name="Bunk B."/>
            <person name="Jeske O."/>
            <person name="Meyerdierks A."/>
            <person name="Storesund J.E."/>
            <person name="Kallscheuer N."/>
            <person name="Luecker S."/>
            <person name="Lage O.M."/>
            <person name="Pohl T."/>
            <person name="Merkel B.J."/>
            <person name="Hornburger P."/>
            <person name="Mueller R.-W."/>
            <person name="Bruemmer F."/>
            <person name="Labrenz M."/>
            <person name="Spormann A.M."/>
            <person name="Op den Camp H."/>
            <person name="Overmann J."/>
            <person name="Amann R."/>
            <person name="Jetten M.S.M."/>
            <person name="Mascher T."/>
            <person name="Medema M.H."/>
            <person name="Devos D.P."/>
            <person name="Kaster A.-K."/>
            <person name="Ovreas L."/>
            <person name="Rohde M."/>
            <person name="Galperin M.Y."/>
            <person name="Jogler C."/>
        </authorList>
    </citation>
    <scope>NUCLEOTIDE SEQUENCE [LARGE SCALE GENOMIC DNA]</scope>
    <source>
        <strain evidence="3 4">Pla175</strain>
    </source>
</reference>
<evidence type="ECO:0008006" key="5">
    <source>
        <dbReference type="Google" id="ProtNLM"/>
    </source>
</evidence>
<evidence type="ECO:0000256" key="2">
    <source>
        <dbReference type="SAM" id="Phobius"/>
    </source>
</evidence>
<feature type="transmembrane region" description="Helical" evidence="2">
    <location>
        <begin position="334"/>
        <end position="355"/>
    </location>
</feature>
<feature type="transmembrane region" description="Helical" evidence="2">
    <location>
        <begin position="77"/>
        <end position="100"/>
    </location>
</feature>
<feature type="transmembrane region" description="Helical" evidence="2">
    <location>
        <begin position="270"/>
        <end position="294"/>
    </location>
</feature>
<keyword evidence="2" id="KW-0812">Transmembrane</keyword>
<feature type="transmembrane region" description="Helical" evidence="2">
    <location>
        <begin position="41"/>
        <end position="65"/>
    </location>
</feature>
<gene>
    <name evidence="3" type="ORF">Pla175_12000</name>
</gene>
<dbReference type="EMBL" id="CP036291">
    <property type="protein sequence ID" value="QDU87833.1"/>
    <property type="molecule type" value="Genomic_DNA"/>
</dbReference>
<keyword evidence="2" id="KW-1133">Transmembrane helix</keyword>